<gene>
    <name evidence="4" type="ORF">PR001_g12597</name>
    <name evidence="3" type="ORF">PR002_g12895</name>
    <name evidence="5" type="ORF">PR003_g13321</name>
</gene>
<organism evidence="5 7">
    <name type="scientific">Phytophthora rubi</name>
    <dbReference type="NCBI Taxonomy" id="129364"/>
    <lineage>
        <taxon>Eukaryota</taxon>
        <taxon>Sar</taxon>
        <taxon>Stramenopiles</taxon>
        <taxon>Oomycota</taxon>
        <taxon>Peronosporomycetes</taxon>
        <taxon>Peronosporales</taxon>
        <taxon>Peronosporaceae</taxon>
        <taxon>Phytophthora</taxon>
    </lineage>
</organism>
<dbReference type="EMBL" id="QXFV01000825">
    <property type="protein sequence ID" value="KAE9024747.1"/>
    <property type="molecule type" value="Genomic_DNA"/>
</dbReference>
<evidence type="ECO:0000313" key="8">
    <source>
        <dbReference type="Proteomes" id="UP000435112"/>
    </source>
</evidence>
<keyword evidence="1" id="KW-0732">Signal</keyword>
<dbReference type="Pfam" id="PF00188">
    <property type="entry name" value="CAP"/>
    <property type="match status" value="1"/>
</dbReference>
<evidence type="ECO:0000313" key="5">
    <source>
        <dbReference type="EMBL" id="KAE9334832.1"/>
    </source>
</evidence>
<evidence type="ECO:0000256" key="1">
    <source>
        <dbReference type="SAM" id="SignalP"/>
    </source>
</evidence>
<dbReference type="Gene3D" id="3.40.33.10">
    <property type="entry name" value="CAP"/>
    <property type="match status" value="1"/>
</dbReference>
<dbReference type="Proteomes" id="UP000429607">
    <property type="component" value="Unassembled WGS sequence"/>
</dbReference>
<dbReference type="EMBL" id="QXFU01000830">
    <property type="protein sequence ID" value="KAE9019161.1"/>
    <property type="molecule type" value="Genomic_DNA"/>
</dbReference>
<dbReference type="InterPro" id="IPR014044">
    <property type="entry name" value="CAP_dom"/>
</dbReference>
<comment type="caution">
    <text evidence="5">The sequence shown here is derived from an EMBL/GenBank/DDBJ whole genome shotgun (WGS) entry which is preliminary data.</text>
</comment>
<dbReference type="Proteomes" id="UP000434957">
    <property type="component" value="Unassembled WGS sequence"/>
</dbReference>
<protein>
    <recommendedName>
        <fullName evidence="2">SCP domain-containing protein</fullName>
    </recommendedName>
</protein>
<dbReference type="CDD" id="cd05379">
    <property type="entry name" value="CAP_bacterial"/>
    <property type="match status" value="1"/>
</dbReference>
<evidence type="ECO:0000313" key="7">
    <source>
        <dbReference type="Proteomes" id="UP000434957"/>
    </source>
</evidence>
<dbReference type="SUPFAM" id="SSF55797">
    <property type="entry name" value="PR-1-like"/>
    <property type="match status" value="1"/>
</dbReference>
<reference evidence="5 7" key="1">
    <citation type="submission" date="2018-08" db="EMBL/GenBank/DDBJ databases">
        <title>Genomic investigation of the strawberry pathogen Phytophthora fragariae indicates pathogenicity is determined by transcriptional variation in three key races.</title>
        <authorList>
            <person name="Adams T.M."/>
            <person name="Armitage A.D."/>
            <person name="Sobczyk M.K."/>
            <person name="Bates H.J."/>
            <person name="Dunwell J.M."/>
            <person name="Nellist C.F."/>
            <person name="Harrison R.J."/>
        </authorList>
    </citation>
    <scope>NUCLEOTIDE SEQUENCE [LARGE SCALE GENOMIC DNA]</scope>
    <source>
        <strain evidence="4 6">SCRP249</strain>
        <strain evidence="3 8">SCRP324</strain>
        <strain evidence="5 7">SCRP333</strain>
    </source>
</reference>
<evidence type="ECO:0000313" key="3">
    <source>
        <dbReference type="EMBL" id="KAE9019161.1"/>
    </source>
</evidence>
<dbReference type="InterPro" id="IPR035940">
    <property type="entry name" value="CAP_sf"/>
</dbReference>
<dbReference type="PANTHER" id="PTHR31157:SF1">
    <property type="entry name" value="SCP DOMAIN-CONTAINING PROTEIN"/>
    <property type="match status" value="1"/>
</dbReference>
<accession>A0A6A4FFM6</accession>
<proteinExistence type="predicted"/>
<sequence length="222" mass="23645">MLTVSKASLALLLVAAAAVSSDADNLRHESRQLAGTYSTTSQYASGMLALVNAQRSARGLSPLCMNTKLMAAAMRHSKDMAANNFMSHTGSDGSSMSSRISAAGYVWTRAAENVAAGQTNINSVMNSWMNSNGHRANILGDYTMFGTAYAYSSGSTYGHYWTQDFGKGSTERCSYEEAEYNETSTTNITESAEVSFEDLKEVTSALIPAESATVAPAYNATL</sequence>
<evidence type="ECO:0000313" key="6">
    <source>
        <dbReference type="Proteomes" id="UP000429607"/>
    </source>
</evidence>
<feature type="chain" id="PRO_5033525273" description="SCP domain-containing protein" evidence="1">
    <location>
        <begin position="24"/>
        <end position="222"/>
    </location>
</feature>
<dbReference type="AlphaFoldDB" id="A0A6A4FFM6"/>
<feature type="domain" description="SCP" evidence="2">
    <location>
        <begin position="48"/>
        <end position="165"/>
    </location>
</feature>
<feature type="signal peptide" evidence="1">
    <location>
        <begin position="1"/>
        <end position="23"/>
    </location>
</feature>
<evidence type="ECO:0000259" key="2">
    <source>
        <dbReference type="Pfam" id="PF00188"/>
    </source>
</evidence>
<dbReference type="PANTHER" id="PTHR31157">
    <property type="entry name" value="SCP DOMAIN-CONTAINING PROTEIN"/>
    <property type="match status" value="1"/>
</dbReference>
<dbReference type="Proteomes" id="UP000435112">
    <property type="component" value="Unassembled WGS sequence"/>
</dbReference>
<name>A0A6A4FFM6_9STRA</name>
<dbReference type="EMBL" id="QXFT01000838">
    <property type="protein sequence ID" value="KAE9334832.1"/>
    <property type="molecule type" value="Genomic_DNA"/>
</dbReference>
<evidence type="ECO:0000313" key="4">
    <source>
        <dbReference type="EMBL" id="KAE9024747.1"/>
    </source>
</evidence>
<keyword evidence="7" id="KW-1185">Reference proteome</keyword>
<dbReference type="OrthoDB" id="568194at2759"/>